<keyword evidence="2" id="KW-0479">Metal-binding</keyword>
<dbReference type="SUPFAM" id="SSF74650">
    <property type="entry name" value="Galactose mutarotase-like"/>
    <property type="match status" value="1"/>
</dbReference>
<gene>
    <name evidence="6" type="ORF">PIG85_07425</name>
</gene>
<dbReference type="InterPro" id="IPR011682">
    <property type="entry name" value="Glyco_hydro_38_C"/>
</dbReference>
<dbReference type="GO" id="GO:0009313">
    <property type="term" value="P:oligosaccharide catabolic process"/>
    <property type="evidence" value="ECO:0007669"/>
    <property type="project" value="TreeGrafter"/>
</dbReference>
<dbReference type="RefSeq" id="WP_271694368.1">
    <property type="nucleotide sequence ID" value="NZ_CP116394.1"/>
</dbReference>
<dbReference type="SUPFAM" id="SSF88688">
    <property type="entry name" value="Families 57/38 glycoside transferase middle domain"/>
    <property type="match status" value="1"/>
</dbReference>
<dbReference type="KEGG" id="wne:PIG85_07425"/>
<dbReference type="AlphaFoldDB" id="A0AB38XM94"/>
<dbReference type="Gene3D" id="2.60.40.2220">
    <property type="match status" value="1"/>
</dbReference>
<dbReference type="Gene3D" id="2.70.98.30">
    <property type="entry name" value="Golgi alpha-mannosidase II, domain 4"/>
    <property type="match status" value="1"/>
</dbReference>
<keyword evidence="3 6" id="KW-0378">Hydrolase</keyword>
<dbReference type="SUPFAM" id="SSF88713">
    <property type="entry name" value="Glycoside hydrolase/deacetylase"/>
    <property type="match status" value="1"/>
</dbReference>
<dbReference type="InterPro" id="IPR000602">
    <property type="entry name" value="Glyco_hydro_38_N"/>
</dbReference>
<dbReference type="Gene3D" id="3.20.110.10">
    <property type="entry name" value="Glycoside hydrolase 38, N terminal domain"/>
    <property type="match status" value="1"/>
</dbReference>
<dbReference type="Pfam" id="PF17677">
    <property type="entry name" value="Glyco_hydro38C2"/>
    <property type="match status" value="1"/>
</dbReference>
<sequence>MHDTHQLLEARFSRVLKERVRPAEHEVLSPLSIAAFAVTDPNGVEGQGEPISFQQAMEGNFVPFEVGQSWGPAWGTTWFRFQVRLPEETEGLQCIVDLGWEDHSPGFQCEGLVYTPDAEILKAINPKNQWIPVSGKAGETLTFFVEAAANPLLLAVPPFQVTYDGDKQTASTEPIYRLKRAELVRVRPDVRALAYDLEMASTLALTLGEAERLRFDQQINKAVDQLDLANVAGTARAAREQLAPLLNNGSLPGAHQLTAVGHAHIDSAWLWPVRETRRKVARTLANVLRLLDDGEEMYFALPAAQHVAWLEADYPQLFERVVQWTKKGRIVPVGGMWVEPDAVQPCGESMCRQMLYGQQYFQNKLGKRCQGVWLPDSFGYSAALPQIAKLGGAKWFLTQKISWNQTDVFPHHTLNWEGIDGTRIFTHFPPVDTYGAEMSAQQVQYAAANFKDKAKASMSLVPYGYGDGGGGPTRDMLERTKRLANTAGSAAIVHDSPDSFFTKALADYPDAPVWVGELYLEMHRGTFTSQANIKLGNKQAEAALFQAELWAVNARVAGLMDYPTAKFEQLWKSVLLCQFHDILPGSSIAWACQDAVTTQRRVIEEAREISEEARCLLAGNAQNYFNAAPQNVGEVAPYSFGANAAPPQKGKVERDRDGFVLTGSGITAHINAQGLVDSLVGTDGRETIPSVEPLGQLCLYQDFPNMWDAWDIDEFYSASEKTLQPVRVCSDAERVVVKYAFGSSQIQVSYSISDALCVDVDATWHESEKLVKLNFPVDVHTDHALYDTQMGHISRPIHQNTTWESNKFEVSTQKWIYAPEGEFGVGIVNEATAGWSVRRKAHECGGTYAVFGASLLRSPKFPDPQTDHGSHSRSFQVLPGASLRQTVERGYALAQPLTAATGEGEGAIPLLRSVEGIVIEAVKWAEDGSGFIVRGYEPLGQRAGMSLEFGYDVESVKVVNVLEEDAADLAQIEVVGNRVSATLRPFQILTLKVGCN</sequence>
<comment type="similarity">
    <text evidence="1">Belongs to the glycosyl hydrolase 38 family.</text>
</comment>
<dbReference type="InterPro" id="IPR041147">
    <property type="entry name" value="GH38_C"/>
</dbReference>
<evidence type="ECO:0000256" key="2">
    <source>
        <dbReference type="ARBA" id="ARBA00022723"/>
    </source>
</evidence>
<evidence type="ECO:0000313" key="6">
    <source>
        <dbReference type="EMBL" id="WCE45481.1"/>
    </source>
</evidence>
<dbReference type="InterPro" id="IPR027291">
    <property type="entry name" value="Glyco_hydro_38_N_sf"/>
</dbReference>
<dbReference type="InterPro" id="IPR011013">
    <property type="entry name" value="Gal_mutarotase_sf_dom"/>
</dbReference>
<reference evidence="6" key="1">
    <citation type="submission" date="2023-01" db="EMBL/GenBank/DDBJ databases">
        <title>Comparative Genomic Analysis of the Clinically-Derived Winkia Strain NY0527 Provides Evidence into the Taxonomic Reassignment of Winkia neuii and Characterizes Their Virulence Traits.</title>
        <authorList>
            <person name="Cai X."/>
            <person name="Peng Y."/>
            <person name="Li M."/>
            <person name="Qiu Y."/>
            <person name="Wang Y."/>
            <person name="Xu L."/>
            <person name="Hou Q."/>
        </authorList>
    </citation>
    <scope>NUCLEOTIDE SEQUENCE</scope>
    <source>
        <strain evidence="6">NY0527</strain>
    </source>
</reference>
<protein>
    <submittedName>
        <fullName evidence="6">Glycoside hydrolase family 38 C-terminal domain-containing protein</fullName>
    </submittedName>
</protein>
<evidence type="ECO:0000256" key="1">
    <source>
        <dbReference type="ARBA" id="ARBA00009792"/>
    </source>
</evidence>
<dbReference type="GO" id="GO:0006013">
    <property type="term" value="P:mannose metabolic process"/>
    <property type="evidence" value="ECO:0007669"/>
    <property type="project" value="InterPro"/>
</dbReference>
<dbReference type="Pfam" id="PF07748">
    <property type="entry name" value="Glyco_hydro_38C"/>
    <property type="match status" value="1"/>
</dbReference>
<dbReference type="GO" id="GO:0004559">
    <property type="term" value="F:alpha-mannosidase activity"/>
    <property type="evidence" value="ECO:0007669"/>
    <property type="project" value="InterPro"/>
</dbReference>
<dbReference type="InterPro" id="IPR028995">
    <property type="entry name" value="Glyco_hydro_57/38_cen_sf"/>
</dbReference>
<dbReference type="GO" id="GO:0046872">
    <property type="term" value="F:metal ion binding"/>
    <property type="evidence" value="ECO:0007669"/>
    <property type="project" value="UniProtKB-KW"/>
</dbReference>
<feature type="domain" description="Glycoside hydrolase family 38 central" evidence="5">
    <location>
        <begin position="521"/>
        <end position="599"/>
    </location>
</feature>
<dbReference type="InterPro" id="IPR015341">
    <property type="entry name" value="Glyco_hydro_38_cen"/>
</dbReference>
<organism evidence="6 7">
    <name type="scientific">Winkia neuii subsp. anitrata</name>
    <dbReference type="NCBI Taxonomy" id="29318"/>
    <lineage>
        <taxon>Bacteria</taxon>
        <taxon>Bacillati</taxon>
        <taxon>Actinomycetota</taxon>
        <taxon>Actinomycetes</taxon>
        <taxon>Actinomycetales</taxon>
        <taxon>Actinomycetaceae</taxon>
        <taxon>Winkia</taxon>
    </lineage>
</organism>
<evidence type="ECO:0000259" key="5">
    <source>
        <dbReference type="SMART" id="SM00872"/>
    </source>
</evidence>
<dbReference type="InterPro" id="IPR011330">
    <property type="entry name" value="Glyco_hydro/deAcase_b/a-brl"/>
</dbReference>
<dbReference type="SMART" id="SM00872">
    <property type="entry name" value="Alpha-mann_mid"/>
    <property type="match status" value="1"/>
</dbReference>
<dbReference type="PANTHER" id="PTHR46017:SF1">
    <property type="entry name" value="ALPHA-MANNOSIDASE 2C1"/>
    <property type="match status" value="1"/>
</dbReference>
<proteinExistence type="inferred from homology"/>
<dbReference type="Pfam" id="PF22907">
    <property type="entry name" value="Ams1-like_1st"/>
    <property type="match status" value="1"/>
</dbReference>
<dbReference type="Gene3D" id="1.20.1270.50">
    <property type="entry name" value="Glycoside hydrolase family 38, central domain"/>
    <property type="match status" value="1"/>
</dbReference>
<dbReference type="InterPro" id="IPR037094">
    <property type="entry name" value="Glyco_hydro_38_cen_sf"/>
</dbReference>
<dbReference type="InterPro" id="IPR054723">
    <property type="entry name" value="Ams1-like_N"/>
</dbReference>
<evidence type="ECO:0000313" key="7">
    <source>
        <dbReference type="Proteomes" id="UP001211044"/>
    </source>
</evidence>
<dbReference type="GO" id="GO:0030246">
    <property type="term" value="F:carbohydrate binding"/>
    <property type="evidence" value="ECO:0007669"/>
    <property type="project" value="InterPro"/>
</dbReference>
<dbReference type="Proteomes" id="UP001211044">
    <property type="component" value="Chromosome"/>
</dbReference>
<evidence type="ECO:0000256" key="3">
    <source>
        <dbReference type="ARBA" id="ARBA00022801"/>
    </source>
</evidence>
<dbReference type="EMBL" id="CP116394">
    <property type="protein sequence ID" value="WCE45481.1"/>
    <property type="molecule type" value="Genomic_DNA"/>
</dbReference>
<dbReference type="CDD" id="cd10789">
    <property type="entry name" value="GH38N_AMII_ER_cytosolic"/>
    <property type="match status" value="1"/>
</dbReference>
<dbReference type="Pfam" id="PF01074">
    <property type="entry name" value="Glyco_hydro_38N"/>
    <property type="match status" value="1"/>
</dbReference>
<dbReference type="Pfam" id="PF09261">
    <property type="entry name" value="Alpha-mann_mid"/>
    <property type="match status" value="1"/>
</dbReference>
<keyword evidence="4" id="KW-0326">Glycosidase</keyword>
<name>A0AB38XM94_9ACTO</name>
<accession>A0AB38XM94</accession>
<dbReference type="FunFam" id="3.20.110.10:FF:000002">
    <property type="entry name" value="alpha-mannosidase 2C1 isoform X1"/>
    <property type="match status" value="1"/>
</dbReference>
<dbReference type="PANTHER" id="PTHR46017">
    <property type="entry name" value="ALPHA-MANNOSIDASE 2C1"/>
    <property type="match status" value="1"/>
</dbReference>
<evidence type="ECO:0000256" key="4">
    <source>
        <dbReference type="ARBA" id="ARBA00023295"/>
    </source>
</evidence>
<dbReference type="FunFam" id="1.20.1270.50:FF:000004">
    <property type="entry name" value="alpha-mannosidase 2C1 isoform X1"/>
    <property type="match status" value="1"/>
</dbReference>